<sequence length="330" mass="38860">KLEEKRLKDSVAAAERDRLSINLEGLILDVPRAKPESFPPLPEDALELVRRAWNKRLPDDEVFADNGIVKIHRKDLLTLSGLDWLNDEIINFYLDLVCKRSKSDPDLPKVYAFQTFFYTTLCQRGYGDVKRWTKKVDVFSYDIWLVPVHLQVHWCMAVVDLQNKTIEYYDSMLGKNSVYAFQTFFYTTLCQRGYGGVKRWTKKVDVFSYDIWLVPVHLQVHWCMAVVDLQNKTIEYYDSMLGKNSVVFELLTEYLSSESMDKRKQPLNTNDWKLIRKCDIPTQQNGSDCGMFSCKFGEYASRRAEIDFSQKNMPYFRQRMVYEICQQQLM</sequence>
<protein>
    <submittedName>
        <fullName evidence="2">Ubiquitin-like protease family profile domain-containing protein</fullName>
    </submittedName>
</protein>
<accession>A0AC34R3D4</accession>
<proteinExistence type="predicted"/>
<reference evidence="2" key="1">
    <citation type="submission" date="2022-11" db="UniProtKB">
        <authorList>
            <consortium name="WormBaseParasite"/>
        </authorList>
    </citation>
    <scope>IDENTIFICATION</scope>
</reference>
<dbReference type="Proteomes" id="UP000887576">
    <property type="component" value="Unplaced"/>
</dbReference>
<dbReference type="WBParaSite" id="JU765_v2.g3190.t2">
    <property type="protein sequence ID" value="JU765_v2.g3190.t2"/>
    <property type="gene ID" value="JU765_v2.g3190"/>
</dbReference>
<evidence type="ECO:0000313" key="2">
    <source>
        <dbReference type="WBParaSite" id="JU765_v2.g3190.t2"/>
    </source>
</evidence>
<organism evidence="1 2">
    <name type="scientific">Panagrolaimus sp. JU765</name>
    <dbReference type="NCBI Taxonomy" id="591449"/>
    <lineage>
        <taxon>Eukaryota</taxon>
        <taxon>Metazoa</taxon>
        <taxon>Ecdysozoa</taxon>
        <taxon>Nematoda</taxon>
        <taxon>Chromadorea</taxon>
        <taxon>Rhabditida</taxon>
        <taxon>Tylenchina</taxon>
        <taxon>Panagrolaimomorpha</taxon>
        <taxon>Panagrolaimoidea</taxon>
        <taxon>Panagrolaimidae</taxon>
        <taxon>Panagrolaimus</taxon>
    </lineage>
</organism>
<name>A0AC34R3D4_9BILA</name>
<evidence type="ECO:0000313" key="1">
    <source>
        <dbReference type="Proteomes" id="UP000887576"/>
    </source>
</evidence>